<evidence type="ECO:0000313" key="3">
    <source>
        <dbReference type="Proteomes" id="UP000006514"/>
    </source>
</evidence>
<sequence length="101" mass="11376">MQPHREQGIQKGQALPVVSNQIQNAGRRAAEAQRGLLRHEAASRGRQMGRRPGHTLARRWRNKDAAGDVPALQFISSPSLSFRPAQIRQSIRFAARQTRRC</sequence>
<reference evidence="3" key="1">
    <citation type="journal article" date="2012" name="Science">
        <title>The Paleozoic origin of enzymatic lignin decomposition reconstructed from 31 fungal genomes.</title>
        <authorList>
            <person name="Floudas D."/>
            <person name="Binder M."/>
            <person name="Riley R."/>
            <person name="Barry K."/>
            <person name="Blanchette R.A."/>
            <person name="Henrissat B."/>
            <person name="Martinez A.T."/>
            <person name="Otillar R."/>
            <person name="Spatafora J.W."/>
            <person name="Yadav J.S."/>
            <person name="Aerts A."/>
            <person name="Benoit I."/>
            <person name="Boyd A."/>
            <person name="Carlson A."/>
            <person name="Copeland A."/>
            <person name="Coutinho P.M."/>
            <person name="de Vries R.P."/>
            <person name="Ferreira P."/>
            <person name="Findley K."/>
            <person name="Foster B."/>
            <person name="Gaskell J."/>
            <person name="Glotzer D."/>
            <person name="Gorecki P."/>
            <person name="Heitman J."/>
            <person name="Hesse C."/>
            <person name="Hori C."/>
            <person name="Igarashi K."/>
            <person name="Jurgens J.A."/>
            <person name="Kallen N."/>
            <person name="Kersten P."/>
            <person name="Kohler A."/>
            <person name="Kuees U."/>
            <person name="Kumar T.K.A."/>
            <person name="Kuo A."/>
            <person name="LaButti K."/>
            <person name="Larrondo L.F."/>
            <person name="Lindquist E."/>
            <person name="Ling A."/>
            <person name="Lombard V."/>
            <person name="Lucas S."/>
            <person name="Lundell T."/>
            <person name="Martin R."/>
            <person name="McLaughlin D.J."/>
            <person name="Morgenstern I."/>
            <person name="Morin E."/>
            <person name="Murat C."/>
            <person name="Nagy L.G."/>
            <person name="Nolan M."/>
            <person name="Ohm R.A."/>
            <person name="Patyshakuliyeva A."/>
            <person name="Rokas A."/>
            <person name="Ruiz-Duenas F.J."/>
            <person name="Sabat G."/>
            <person name="Salamov A."/>
            <person name="Samejima M."/>
            <person name="Schmutz J."/>
            <person name="Slot J.C."/>
            <person name="St John F."/>
            <person name="Stenlid J."/>
            <person name="Sun H."/>
            <person name="Sun S."/>
            <person name="Syed K."/>
            <person name="Tsang A."/>
            <person name="Wiebenga A."/>
            <person name="Young D."/>
            <person name="Pisabarro A."/>
            <person name="Eastwood D.C."/>
            <person name="Martin F."/>
            <person name="Cullen D."/>
            <person name="Grigoriev I.V."/>
            <person name="Hibbett D.S."/>
        </authorList>
    </citation>
    <scope>NUCLEOTIDE SEQUENCE [LARGE SCALE GENOMIC DNA]</scope>
    <source>
        <strain evidence="3">TFB10046</strain>
    </source>
</reference>
<dbReference type="Proteomes" id="UP000006514">
    <property type="component" value="Unassembled WGS sequence"/>
</dbReference>
<proteinExistence type="predicted"/>
<dbReference type="KEGG" id="adl:AURDEDRAFT_116711"/>
<evidence type="ECO:0000313" key="2">
    <source>
        <dbReference type="EMBL" id="EJD37599.1"/>
    </source>
</evidence>
<feature type="region of interest" description="Disordered" evidence="1">
    <location>
        <begin position="25"/>
        <end position="61"/>
    </location>
</feature>
<feature type="compositionally biased region" description="Basic residues" evidence="1">
    <location>
        <begin position="47"/>
        <end position="61"/>
    </location>
</feature>
<organism evidence="2 3">
    <name type="scientific">Auricularia subglabra (strain TFB-10046 / SS5)</name>
    <name type="common">White-rot fungus</name>
    <name type="synonym">Auricularia delicata (strain TFB10046)</name>
    <dbReference type="NCBI Taxonomy" id="717982"/>
    <lineage>
        <taxon>Eukaryota</taxon>
        <taxon>Fungi</taxon>
        <taxon>Dikarya</taxon>
        <taxon>Basidiomycota</taxon>
        <taxon>Agaricomycotina</taxon>
        <taxon>Agaricomycetes</taxon>
        <taxon>Auriculariales</taxon>
        <taxon>Auriculariaceae</taxon>
        <taxon>Auricularia</taxon>
    </lineage>
</organism>
<name>J0LHK0_AURST</name>
<dbReference type="EMBL" id="JH687837">
    <property type="protein sequence ID" value="EJD37599.1"/>
    <property type="molecule type" value="Genomic_DNA"/>
</dbReference>
<gene>
    <name evidence="2" type="ORF">AURDEDRAFT_116711</name>
</gene>
<accession>J0LHK0</accession>
<keyword evidence="3" id="KW-1185">Reference proteome</keyword>
<dbReference type="AlphaFoldDB" id="J0LHK0"/>
<dbReference type="InParanoid" id="J0LHK0"/>
<protein>
    <submittedName>
        <fullName evidence="2">Uncharacterized protein</fullName>
    </submittedName>
</protein>
<evidence type="ECO:0000256" key="1">
    <source>
        <dbReference type="SAM" id="MobiDB-lite"/>
    </source>
</evidence>